<protein>
    <submittedName>
        <fullName evidence="2">Protein serine/threonine kinase, putative</fullName>
    </submittedName>
</protein>
<accession>A0A0A1UFV6</accession>
<dbReference type="GO" id="GO:0004672">
    <property type="term" value="F:protein kinase activity"/>
    <property type="evidence" value="ECO:0007669"/>
    <property type="project" value="InterPro"/>
</dbReference>
<dbReference type="Proteomes" id="UP000014680">
    <property type="component" value="Unassembled WGS sequence"/>
</dbReference>
<sequence length="190" mass="22133">EFGSLQDLINHKKSDEIGLKLRVKMMIDGSKGITYLHENGILHRDIKPDNFLVFSIELNDLVNAKLTDFGSSRNINLLMTNMTVTKGIGTPVYMAPEILRREKYKKPADVYSFAVTMYQTFKWKEPYPINVFEHSWDIANFIVSGERLERPKDMREDLYLIISESWCGDTKLRNEINDIQHKLETVFIDL</sequence>
<dbReference type="OrthoDB" id="346907at2759"/>
<dbReference type="Gene3D" id="1.10.510.10">
    <property type="entry name" value="Transferase(Phosphotransferase) domain 1"/>
    <property type="match status" value="1"/>
</dbReference>
<dbReference type="GO" id="GO:0005524">
    <property type="term" value="F:ATP binding"/>
    <property type="evidence" value="ECO:0007669"/>
    <property type="project" value="InterPro"/>
</dbReference>
<dbReference type="SMART" id="SM00220">
    <property type="entry name" value="S_TKc"/>
    <property type="match status" value="1"/>
</dbReference>
<gene>
    <name evidence="2" type="ORF">EIN_431610</name>
</gene>
<keyword evidence="3" id="KW-1185">Reference proteome</keyword>
<dbReference type="KEGG" id="eiv:EIN_431610"/>
<dbReference type="InterPro" id="IPR008271">
    <property type="entry name" value="Ser/Thr_kinase_AS"/>
</dbReference>
<keyword evidence="2" id="KW-0808">Transferase</keyword>
<dbReference type="VEuPathDB" id="AmoebaDB:EIN_431610"/>
<dbReference type="SUPFAM" id="SSF56112">
    <property type="entry name" value="Protein kinase-like (PK-like)"/>
    <property type="match status" value="1"/>
</dbReference>
<dbReference type="GeneID" id="14892678"/>
<evidence type="ECO:0000259" key="1">
    <source>
        <dbReference type="PROSITE" id="PS50011"/>
    </source>
</evidence>
<dbReference type="InterPro" id="IPR011009">
    <property type="entry name" value="Kinase-like_dom_sf"/>
</dbReference>
<evidence type="ECO:0000313" key="3">
    <source>
        <dbReference type="Proteomes" id="UP000014680"/>
    </source>
</evidence>
<dbReference type="RefSeq" id="XP_004260460.1">
    <property type="nucleotide sequence ID" value="XM_004260412.1"/>
</dbReference>
<feature type="domain" description="Protein kinase" evidence="1">
    <location>
        <begin position="1"/>
        <end position="188"/>
    </location>
</feature>
<dbReference type="PANTHER" id="PTHR45756">
    <property type="entry name" value="PALMITOYLTRANSFERASE"/>
    <property type="match status" value="1"/>
</dbReference>
<proteinExistence type="predicted"/>
<keyword evidence="2" id="KW-0418">Kinase</keyword>
<dbReference type="Pfam" id="PF00069">
    <property type="entry name" value="Pkinase"/>
    <property type="match status" value="1"/>
</dbReference>
<reference evidence="2 3" key="1">
    <citation type="submission" date="2012-10" db="EMBL/GenBank/DDBJ databases">
        <authorList>
            <person name="Zafar N."/>
            <person name="Inman J."/>
            <person name="Hall N."/>
            <person name="Lorenzi H."/>
            <person name="Caler E."/>
        </authorList>
    </citation>
    <scope>NUCLEOTIDE SEQUENCE [LARGE SCALE GENOMIC DNA]</scope>
    <source>
        <strain evidence="2 3">IP1</strain>
    </source>
</reference>
<name>A0A0A1UFV6_ENTIV</name>
<dbReference type="EMBL" id="KB206267">
    <property type="protein sequence ID" value="ELP93689.1"/>
    <property type="molecule type" value="Genomic_DNA"/>
</dbReference>
<feature type="non-terminal residue" evidence="2">
    <location>
        <position position="1"/>
    </location>
</feature>
<dbReference type="PROSITE" id="PS50011">
    <property type="entry name" value="PROTEIN_KINASE_DOM"/>
    <property type="match status" value="1"/>
</dbReference>
<organism evidence="2 3">
    <name type="scientific">Entamoeba invadens IP1</name>
    <dbReference type="NCBI Taxonomy" id="370355"/>
    <lineage>
        <taxon>Eukaryota</taxon>
        <taxon>Amoebozoa</taxon>
        <taxon>Evosea</taxon>
        <taxon>Archamoebae</taxon>
        <taxon>Mastigamoebida</taxon>
        <taxon>Entamoebidae</taxon>
        <taxon>Entamoeba</taxon>
    </lineage>
</organism>
<evidence type="ECO:0000313" key="2">
    <source>
        <dbReference type="EMBL" id="ELP93689.1"/>
    </source>
</evidence>
<dbReference type="AlphaFoldDB" id="A0A0A1UFV6"/>
<dbReference type="PANTHER" id="PTHR45756:SF1">
    <property type="entry name" value="PROTEIN KINASE DOMAIN CONTAINING PROTEIN"/>
    <property type="match status" value="1"/>
</dbReference>
<dbReference type="PROSITE" id="PS00108">
    <property type="entry name" value="PROTEIN_KINASE_ST"/>
    <property type="match status" value="1"/>
</dbReference>
<dbReference type="InterPro" id="IPR053215">
    <property type="entry name" value="TKL_Ser/Thr_kinase"/>
</dbReference>
<dbReference type="InterPro" id="IPR000719">
    <property type="entry name" value="Prot_kinase_dom"/>
</dbReference>